<evidence type="ECO:0000313" key="1">
    <source>
        <dbReference type="EMBL" id="KAJ8893308.1"/>
    </source>
</evidence>
<gene>
    <name evidence="1" type="ORF">PR048_005899</name>
</gene>
<protein>
    <submittedName>
        <fullName evidence="1">Uncharacterized protein</fullName>
    </submittedName>
</protein>
<dbReference type="Proteomes" id="UP001159363">
    <property type="component" value="Chromosome 2"/>
</dbReference>
<keyword evidence="2" id="KW-1185">Reference proteome</keyword>
<proteinExistence type="predicted"/>
<accession>A0ABQ9I9H3</accession>
<reference evidence="1 2" key="1">
    <citation type="submission" date="2023-02" db="EMBL/GenBank/DDBJ databases">
        <title>LHISI_Scaffold_Assembly.</title>
        <authorList>
            <person name="Stuart O.P."/>
            <person name="Cleave R."/>
            <person name="Magrath M.J.L."/>
            <person name="Mikheyev A.S."/>
        </authorList>
    </citation>
    <scope>NUCLEOTIDE SEQUENCE [LARGE SCALE GENOMIC DNA]</scope>
    <source>
        <strain evidence="1">Daus_M_001</strain>
        <tissue evidence="1">Leg muscle</tissue>
    </source>
</reference>
<comment type="caution">
    <text evidence="1">The sequence shown here is derived from an EMBL/GenBank/DDBJ whole genome shotgun (WGS) entry which is preliminary data.</text>
</comment>
<sequence length="193" mass="19617">MSKEDPVFLVLNNHSSNISLGAKWCGHALPAPHASHRLQSLDFTYGPLKGAYNKECDVHMMEFPKVLTSDVPNLFKKASLRVANMEKAVSDFRVNIFGEDIYTSGAGAGPLSESSTVIAATPAVPASPSVETCSSVAASQSIAACSSVVGSTSVAAISSVAASSSVTASQSTAACSSVAAISYLAASSSVPAS</sequence>
<dbReference type="EMBL" id="JARBHB010000002">
    <property type="protein sequence ID" value="KAJ8893308.1"/>
    <property type="molecule type" value="Genomic_DNA"/>
</dbReference>
<evidence type="ECO:0000313" key="2">
    <source>
        <dbReference type="Proteomes" id="UP001159363"/>
    </source>
</evidence>
<organism evidence="1 2">
    <name type="scientific">Dryococelus australis</name>
    <dbReference type="NCBI Taxonomy" id="614101"/>
    <lineage>
        <taxon>Eukaryota</taxon>
        <taxon>Metazoa</taxon>
        <taxon>Ecdysozoa</taxon>
        <taxon>Arthropoda</taxon>
        <taxon>Hexapoda</taxon>
        <taxon>Insecta</taxon>
        <taxon>Pterygota</taxon>
        <taxon>Neoptera</taxon>
        <taxon>Polyneoptera</taxon>
        <taxon>Phasmatodea</taxon>
        <taxon>Verophasmatodea</taxon>
        <taxon>Anareolatae</taxon>
        <taxon>Phasmatidae</taxon>
        <taxon>Eurycanthinae</taxon>
        <taxon>Dryococelus</taxon>
    </lineage>
</organism>
<name>A0ABQ9I9H3_9NEOP</name>